<evidence type="ECO:0000313" key="2">
    <source>
        <dbReference type="EMBL" id="EUJ35196.1"/>
    </source>
</evidence>
<gene>
    <name evidence="2" type="ORF">BCAMP_12005</name>
</gene>
<dbReference type="STRING" id="1265861.BCAMP_12005"/>
<reference evidence="2 3" key="1">
    <citation type="submission" date="2012-12" db="EMBL/GenBank/DDBJ databases">
        <title>Novel taxa of Listeriaceae from agricultural environments in the United States.</title>
        <authorList>
            <person name="den Bakker H.C."/>
            <person name="Allred A."/>
            <person name="Warchocki S."/>
            <person name="Wright E.M."/>
            <person name="Burrell A."/>
            <person name="Nightingale K.K."/>
            <person name="Kephart D."/>
            <person name="Wiedmann M."/>
        </authorList>
    </citation>
    <scope>NUCLEOTIDE SEQUENCE [LARGE SCALE GENOMIC DNA]</scope>
    <source>
        <strain evidence="2 3">FSL F6-1037</strain>
    </source>
</reference>
<dbReference type="AlphaFoldDB" id="W7CH78"/>
<dbReference type="EMBL" id="AODH01000058">
    <property type="protein sequence ID" value="EUJ35196.1"/>
    <property type="molecule type" value="Genomic_DNA"/>
</dbReference>
<keyword evidence="1" id="KW-1133">Transmembrane helix</keyword>
<accession>W7CH78</accession>
<dbReference type="Proteomes" id="UP000019243">
    <property type="component" value="Unassembled WGS sequence"/>
</dbReference>
<proteinExistence type="predicted"/>
<evidence type="ECO:0008006" key="4">
    <source>
        <dbReference type="Google" id="ProtNLM"/>
    </source>
</evidence>
<comment type="caution">
    <text evidence="2">The sequence shown here is derived from an EMBL/GenBank/DDBJ whole genome shotgun (WGS) entry which is preliminary data.</text>
</comment>
<protein>
    <recommendedName>
        <fullName evidence="4">DUF4190 domain-containing protein</fullName>
    </recommendedName>
</protein>
<name>W7CH78_9LIST</name>
<evidence type="ECO:0000313" key="3">
    <source>
        <dbReference type="Proteomes" id="UP000019243"/>
    </source>
</evidence>
<feature type="transmembrane region" description="Helical" evidence="1">
    <location>
        <begin position="103"/>
        <end position="122"/>
    </location>
</feature>
<feature type="transmembrane region" description="Helical" evidence="1">
    <location>
        <begin position="68"/>
        <end position="91"/>
    </location>
</feature>
<organism evidence="2 3">
    <name type="scientific">Brochothrix campestris FSL F6-1037</name>
    <dbReference type="NCBI Taxonomy" id="1265861"/>
    <lineage>
        <taxon>Bacteria</taxon>
        <taxon>Bacillati</taxon>
        <taxon>Bacillota</taxon>
        <taxon>Bacilli</taxon>
        <taxon>Bacillales</taxon>
        <taxon>Listeriaceae</taxon>
        <taxon>Brochothrix</taxon>
    </lineage>
</organism>
<keyword evidence="3" id="KW-1185">Reference proteome</keyword>
<keyword evidence="1" id="KW-0472">Membrane</keyword>
<evidence type="ECO:0000256" key="1">
    <source>
        <dbReference type="SAM" id="Phobius"/>
    </source>
</evidence>
<keyword evidence="1" id="KW-0812">Transmembrane</keyword>
<sequence length="132" mass="14499">MTVKKTSLDFTPEVGTEVDVYPVGDDFVINVKEIVATASTTNSLAGINDKAKQLSQSSNSRYFQMCGWAAAIISIFFLPIVFGVVGAICGFIYSKTNQKQGRLIIIVSAICFVISIVILMFGGNEEMVYYRY</sequence>
<dbReference type="RefSeq" id="WP_035315648.1">
    <property type="nucleotide sequence ID" value="NZ_AODH01000058.1"/>
</dbReference>